<dbReference type="EMBL" id="CAJNNW010016267">
    <property type="protein sequence ID" value="CAE8658798.1"/>
    <property type="molecule type" value="Genomic_DNA"/>
</dbReference>
<feature type="chain" id="PRO_5042472241" evidence="7">
    <location>
        <begin position="21"/>
        <end position="111"/>
    </location>
</feature>
<dbReference type="InterPro" id="IPR026046">
    <property type="entry name" value="UBIAD1"/>
</dbReference>
<dbReference type="CDD" id="cd13962">
    <property type="entry name" value="PT_UbiA_UBIAD1"/>
    <property type="match status" value="1"/>
</dbReference>
<dbReference type="InterPro" id="IPR000537">
    <property type="entry name" value="UbiA_prenyltransferase"/>
</dbReference>
<dbReference type="Pfam" id="PF01040">
    <property type="entry name" value="UbiA"/>
    <property type="match status" value="1"/>
</dbReference>
<dbReference type="GO" id="GO:0009234">
    <property type="term" value="P:menaquinone biosynthetic process"/>
    <property type="evidence" value="ECO:0007669"/>
    <property type="project" value="TreeGrafter"/>
</dbReference>
<sequence>VLAAVSLLWWLCYFAWSVVATEFHPIVLSMAALGTFLALGYTAGPAPLKYLGLGDAVVFICFGPGVVAYSCAVLVGRVPWEAMAFTVPVTLLVVATLHANNYRDIEVDSRA</sequence>
<gene>
    <name evidence="8" type="ORF">PGLA2088_LOCUS13572</name>
</gene>
<evidence type="ECO:0000313" key="8">
    <source>
        <dbReference type="EMBL" id="CAE8658798.1"/>
    </source>
</evidence>
<dbReference type="AlphaFoldDB" id="A0A813IXV5"/>
<dbReference type="GO" id="GO:0042371">
    <property type="term" value="P:vitamin K biosynthetic process"/>
    <property type="evidence" value="ECO:0007669"/>
    <property type="project" value="TreeGrafter"/>
</dbReference>
<organism evidence="8 9">
    <name type="scientific">Polarella glacialis</name>
    <name type="common">Dinoflagellate</name>
    <dbReference type="NCBI Taxonomy" id="89957"/>
    <lineage>
        <taxon>Eukaryota</taxon>
        <taxon>Sar</taxon>
        <taxon>Alveolata</taxon>
        <taxon>Dinophyceae</taxon>
        <taxon>Suessiales</taxon>
        <taxon>Suessiaceae</taxon>
        <taxon>Polarella</taxon>
    </lineage>
</organism>
<evidence type="ECO:0000256" key="7">
    <source>
        <dbReference type="SAM" id="SignalP"/>
    </source>
</evidence>
<evidence type="ECO:0000256" key="2">
    <source>
        <dbReference type="ARBA" id="ARBA00022679"/>
    </source>
</evidence>
<feature type="transmembrane region" description="Helical" evidence="6">
    <location>
        <begin position="56"/>
        <end position="76"/>
    </location>
</feature>
<name>A0A813IXV5_POLGL</name>
<dbReference type="PANTHER" id="PTHR13929">
    <property type="entry name" value="1,4-DIHYDROXY-2-NAPHTHOATE OCTAPRENYLTRANSFERASE"/>
    <property type="match status" value="1"/>
</dbReference>
<keyword evidence="2" id="KW-0808">Transferase</keyword>
<accession>A0A813IXV5</accession>
<keyword evidence="5 6" id="KW-0472">Membrane</keyword>
<dbReference type="GO" id="GO:0004659">
    <property type="term" value="F:prenyltransferase activity"/>
    <property type="evidence" value="ECO:0007669"/>
    <property type="project" value="InterPro"/>
</dbReference>
<evidence type="ECO:0000256" key="3">
    <source>
        <dbReference type="ARBA" id="ARBA00022692"/>
    </source>
</evidence>
<evidence type="ECO:0000256" key="6">
    <source>
        <dbReference type="SAM" id="Phobius"/>
    </source>
</evidence>
<reference evidence="8" key="1">
    <citation type="submission" date="2021-02" db="EMBL/GenBank/DDBJ databases">
        <authorList>
            <person name="Dougan E. K."/>
            <person name="Rhodes N."/>
            <person name="Thang M."/>
            <person name="Chan C."/>
        </authorList>
    </citation>
    <scope>NUCLEOTIDE SEQUENCE</scope>
</reference>
<evidence type="ECO:0000256" key="1">
    <source>
        <dbReference type="ARBA" id="ARBA00004141"/>
    </source>
</evidence>
<feature type="transmembrane region" description="Helical" evidence="6">
    <location>
        <begin position="27"/>
        <end position="44"/>
    </location>
</feature>
<keyword evidence="4 6" id="KW-1133">Transmembrane helix</keyword>
<feature type="signal peptide" evidence="7">
    <location>
        <begin position="1"/>
        <end position="20"/>
    </location>
</feature>
<protein>
    <submittedName>
        <fullName evidence="8">Uncharacterized protein</fullName>
    </submittedName>
</protein>
<keyword evidence="7" id="KW-0732">Signal</keyword>
<feature type="non-terminal residue" evidence="8">
    <location>
        <position position="111"/>
    </location>
</feature>
<evidence type="ECO:0000313" key="9">
    <source>
        <dbReference type="Proteomes" id="UP000626109"/>
    </source>
</evidence>
<dbReference type="GO" id="GO:0016020">
    <property type="term" value="C:membrane"/>
    <property type="evidence" value="ECO:0007669"/>
    <property type="project" value="UniProtKB-SubCell"/>
</dbReference>
<dbReference type="PANTHER" id="PTHR13929:SF0">
    <property type="entry name" value="UBIA PRENYLTRANSFERASE DOMAIN-CONTAINING PROTEIN 1"/>
    <property type="match status" value="1"/>
</dbReference>
<evidence type="ECO:0000256" key="4">
    <source>
        <dbReference type="ARBA" id="ARBA00022989"/>
    </source>
</evidence>
<dbReference type="Proteomes" id="UP000626109">
    <property type="component" value="Unassembled WGS sequence"/>
</dbReference>
<comment type="subcellular location">
    <subcellularLocation>
        <location evidence="1">Membrane</location>
        <topology evidence="1">Multi-pass membrane protein</topology>
    </subcellularLocation>
</comment>
<feature type="non-terminal residue" evidence="8">
    <location>
        <position position="1"/>
    </location>
</feature>
<keyword evidence="3 6" id="KW-0812">Transmembrane</keyword>
<comment type="caution">
    <text evidence="8">The sequence shown here is derived from an EMBL/GenBank/DDBJ whole genome shotgun (WGS) entry which is preliminary data.</text>
</comment>
<proteinExistence type="predicted"/>
<evidence type="ECO:0000256" key="5">
    <source>
        <dbReference type="ARBA" id="ARBA00023136"/>
    </source>
</evidence>